<organism evidence="4 5">
    <name type="scientific">Rhipicephalus microplus</name>
    <name type="common">Cattle tick</name>
    <name type="synonym">Boophilus microplus</name>
    <dbReference type="NCBI Taxonomy" id="6941"/>
    <lineage>
        <taxon>Eukaryota</taxon>
        <taxon>Metazoa</taxon>
        <taxon>Ecdysozoa</taxon>
        <taxon>Arthropoda</taxon>
        <taxon>Chelicerata</taxon>
        <taxon>Arachnida</taxon>
        <taxon>Acari</taxon>
        <taxon>Parasitiformes</taxon>
        <taxon>Ixodida</taxon>
        <taxon>Ixodoidea</taxon>
        <taxon>Ixodidae</taxon>
        <taxon>Rhipicephalinae</taxon>
        <taxon>Rhipicephalus</taxon>
        <taxon>Boophilus</taxon>
    </lineage>
</organism>
<dbReference type="InterPro" id="IPR013783">
    <property type="entry name" value="Ig-like_fold"/>
</dbReference>
<reference evidence="4" key="2">
    <citation type="submission" date="2021-09" db="EMBL/GenBank/DDBJ databases">
        <authorList>
            <person name="Jia N."/>
            <person name="Wang J."/>
            <person name="Shi W."/>
            <person name="Du L."/>
            <person name="Sun Y."/>
            <person name="Zhan W."/>
            <person name="Jiang J."/>
            <person name="Wang Q."/>
            <person name="Zhang B."/>
            <person name="Ji P."/>
            <person name="Sakyi L.B."/>
            <person name="Cui X."/>
            <person name="Yuan T."/>
            <person name="Jiang B."/>
            <person name="Yang W."/>
            <person name="Lam T.T.-Y."/>
            <person name="Chang Q."/>
            <person name="Ding S."/>
            <person name="Wang X."/>
            <person name="Zhu J."/>
            <person name="Ruan X."/>
            <person name="Zhao L."/>
            <person name="Wei J."/>
            <person name="Que T."/>
            <person name="Du C."/>
            <person name="Cheng J."/>
            <person name="Dai P."/>
            <person name="Han X."/>
            <person name="Huang E."/>
            <person name="Gao Y."/>
            <person name="Liu J."/>
            <person name="Shao H."/>
            <person name="Ye R."/>
            <person name="Li L."/>
            <person name="Wei W."/>
            <person name="Wang X."/>
            <person name="Wang C."/>
            <person name="Huo Q."/>
            <person name="Li W."/>
            <person name="Guo W."/>
            <person name="Chen H."/>
            <person name="Chen S."/>
            <person name="Zhou L."/>
            <person name="Zhou L."/>
            <person name="Ni X."/>
            <person name="Tian J."/>
            <person name="Zhou Y."/>
            <person name="Sheng Y."/>
            <person name="Liu T."/>
            <person name="Pan Y."/>
            <person name="Xia L."/>
            <person name="Li J."/>
            <person name="Zhao F."/>
            <person name="Cao W."/>
        </authorList>
    </citation>
    <scope>NUCLEOTIDE SEQUENCE</scope>
    <source>
        <strain evidence="4">Rmic-2018</strain>
        <tissue evidence="4">Larvae</tissue>
    </source>
</reference>
<dbReference type="InterPro" id="IPR013098">
    <property type="entry name" value="Ig_I-set"/>
</dbReference>
<evidence type="ECO:0000256" key="2">
    <source>
        <dbReference type="SAM" id="Phobius"/>
    </source>
</evidence>
<keyword evidence="5" id="KW-1185">Reference proteome</keyword>
<dbReference type="Proteomes" id="UP000821866">
    <property type="component" value="Chromosome 9"/>
</dbReference>
<keyword evidence="2" id="KW-0472">Membrane</keyword>
<dbReference type="AlphaFoldDB" id="A0A9J6D5M5"/>
<dbReference type="PROSITE" id="PS50835">
    <property type="entry name" value="IG_LIKE"/>
    <property type="match status" value="1"/>
</dbReference>
<dbReference type="Pfam" id="PF07679">
    <property type="entry name" value="I-set"/>
    <property type="match status" value="1"/>
</dbReference>
<keyword evidence="2" id="KW-1133">Transmembrane helix</keyword>
<name>A0A9J6D5M5_RHIMP</name>
<feature type="domain" description="Ig-like" evidence="3">
    <location>
        <begin position="39"/>
        <end position="115"/>
    </location>
</feature>
<feature type="region of interest" description="Disordered" evidence="1">
    <location>
        <begin position="151"/>
        <end position="179"/>
    </location>
</feature>
<gene>
    <name evidence="4" type="ORF">HPB51_010925</name>
</gene>
<evidence type="ECO:0000313" key="5">
    <source>
        <dbReference type="Proteomes" id="UP000821866"/>
    </source>
</evidence>
<accession>A0A9J6D5M5</accession>
<dbReference type="EMBL" id="JABSTU010000011">
    <property type="protein sequence ID" value="KAH8009135.1"/>
    <property type="molecule type" value="Genomic_DNA"/>
</dbReference>
<comment type="caution">
    <text evidence="4">The sequence shown here is derived from an EMBL/GenBank/DDBJ whole genome shotgun (WGS) entry which is preliminary data.</text>
</comment>
<dbReference type="InterPro" id="IPR007110">
    <property type="entry name" value="Ig-like_dom"/>
</dbReference>
<sequence length="179" mass="20523">MYYYVLTSSMEAFLQVRYKVYCYLDWKASTPEPSYWILGKPARLAVMLTGWPPARIVWLRDGVVLSPSDRVRLESHNNVSKAALVVDDAVAEDRANYSCLASNGFDADRMDIMVRVRNRYAYLVPMTGIGIEIFLLLSIIAISELRKRSRRRRHERHHAQAVVPQEAAHAQAEPDGKRE</sequence>
<feature type="transmembrane region" description="Helical" evidence="2">
    <location>
        <begin position="120"/>
        <end position="143"/>
    </location>
</feature>
<dbReference type="SUPFAM" id="SSF48726">
    <property type="entry name" value="Immunoglobulin"/>
    <property type="match status" value="1"/>
</dbReference>
<keyword evidence="2" id="KW-0812">Transmembrane</keyword>
<reference evidence="4" key="1">
    <citation type="journal article" date="2020" name="Cell">
        <title>Large-Scale Comparative Analyses of Tick Genomes Elucidate Their Genetic Diversity and Vector Capacities.</title>
        <authorList>
            <consortium name="Tick Genome and Microbiome Consortium (TIGMIC)"/>
            <person name="Jia N."/>
            <person name="Wang J."/>
            <person name="Shi W."/>
            <person name="Du L."/>
            <person name="Sun Y."/>
            <person name="Zhan W."/>
            <person name="Jiang J.F."/>
            <person name="Wang Q."/>
            <person name="Zhang B."/>
            <person name="Ji P."/>
            <person name="Bell-Sakyi L."/>
            <person name="Cui X.M."/>
            <person name="Yuan T.T."/>
            <person name="Jiang B.G."/>
            <person name="Yang W.F."/>
            <person name="Lam T.T."/>
            <person name="Chang Q.C."/>
            <person name="Ding S.J."/>
            <person name="Wang X.J."/>
            <person name="Zhu J.G."/>
            <person name="Ruan X.D."/>
            <person name="Zhao L."/>
            <person name="Wei J.T."/>
            <person name="Ye R.Z."/>
            <person name="Que T.C."/>
            <person name="Du C.H."/>
            <person name="Zhou Y.H."/>
            <person name="Cheng J.X."/>
            <person name="Dai P.F."/>
            <person name="Guo W.B."/>
            <person name="Han X.H."/>
            <person name="Huang E.J."/>
            <person name="Li L.F."/>
            <person name="Wei W."/>
            <person name="Gao Y.C."/>
            <person name="Liu J.Z."/>
            <person name="Shao H.Z."/>
            <person name="Wang X."/>
            <person name="Wang C.C."/>
            <person name="Yang T.C."/>
            <person name="Huo Q.B."/>
            <person name="Li W."/>
            <person name="Chen H.Y."/>
            <person name="Chen S.E."/>
            <person name="Zhou L.G."/>
            <person name="Ni X.B."/>
            <person name="Tian J.H."/>
            <person name="Sheng Y."/>
            <person name="Liu T."/>
            <person name="Pan Y.S."/>
            <person name="Xia L.Y."/>
            <person name="Li J."/>
            <person name="Zhao F."/>
            <person name="Cao W.C."/>
        </authorList>
    </citation>
    <scope>NUCLEOTIDE SEQUENCE</scope>
    <source>
        <strain evidence="4">Rmic-2018</strain>
    </source>
</reference>
<proteinExistence type="predicted"/>
<dbReference type="InterPro" id="IPR036179">
    <property type="entry name" value="Ig-like_dom_sf"/>
</dbReference>
<evidence type="ECO:0000259" key="3">
    <source>
        <dbReference type="PROSITE" id="PS50835"/>
    </source>
</evidence>
<evidence type="ECO:0000313" key="4">
    <source>
        <dbReference type="EMBL" id="KAH8009135.1"/>
    </source>
</evidence>
<evidence type="ECO:0000256" key="1">
    <source>
        <dbReference type="SAM" id="MobiDB-lite"/>
    </source>
</evidence>
<dbReference type="Gene3D" id="2.60.40.10">
    <property type="entry name" value="Immunoglobulins"/>
    <property type="match status" value="1"/>
</dbReference>
<protein>
    <recommendedName>
        <fullName evidence="3">Ig-like domain-containing protein</fullName>
    </recommendedName>
</protein>